<keyword evidence="2" id="KW-1185">Reference proteome</keyword>
<reference evidence="1 2" key="1">
    <citation type="submission" date="2019-03" db="EMBL/GenBank/DDBJ databases">
        <title>First draft genome of Liparis tanakae, snailfish: a comprehensive survey of snailfish specific genes.</title>
        <authorList>
            <person name="Kim W."/>
            <person name="Song I."/>
            <person name="Jeong J.-H."/>
            <person name="Kim D."/>
            <person name="Kim S."/>
            <person name="Ryu S."/>
            <person name="Song J.Y."/>
            <person name="Lee S.K."/>
        </authorList>
    </citation>
    <scope>NUCLEOTIDE SEQUENCE [LARGE SCALE GENOMIC DNA]</scope>
    <source>
        <tissue evidence="1">Muscle</tissue>
    </source>
</reference>
<dbReference type="EMBL" id="SRLO01001598">
    <property type="protein sequence ID" value="TNN36591.1"/>
    <property type="molecule type" value="Genomic_DNA"/>
</dbReference>
<accession>A0A4Z2F723</accession>
<name>A0A4Z2F723_9TELE</name>
<evidence type="ECO:0000313" key="2">
    <source>
        <dbReference type="Proteomes" id="UP000314294"/>
    </source>
</evidence>
<gene>
    <name evidence="1" type="ORF">EYF80_053248</name>
</gene>
<comment type="caution">
    <text evidence="1">The sequence shown here is derived from an EMBL/GenBank/DDBJ whole genome shotgun (WGS) entry which is preliminary data.</text>
</comment>
<sequence length="107" mass="11688">MKGVNTDALAVEVIFVDFSHLVFIADLSGLRVLARPVETLLQTTDLLGLQENLPLEILTQLVTEDVVEVLGHDSLLLHTAVVLHGQDDWILRYLGGGAEEDGGRFVI</sequence>
<dbReference type="Proteomes" id="UP000314294">
    <property type="component" value="Unassembled WGS sequence"/>
</dbReference>
<organism evidence="1 2">
    <name type="scientific">Liparis tanakae</name>
    <name type="common">Tanaka's snailfish</name>
    <dbReference type="NCBI Taxonomy" id="230148"/>
    <lineage>
        <taxon>Eukaryota</taxon>
        <taxon>Metazoa</taxon>
        <taxon>Chordata</taxon>
        <taxon>Craniata</taxon>
        <taxon>Vertebrata</taxon>
        <taxon>Euteleostomi</taxon>
        <taxon>Actinopterygii</taxon>
        <taxon>Neopterygii</taxon>
        <taxon>Teleostei</taxon>
        <taxon>Neoteleostei</taxon>
        <taxon>Acanthomorphata</taxon>
        <taxon>Eupercaria</taxon>
        <taxon>Perciformes</taxon>
        <taxon>Cottioidei</taxon>
        <taxon>Cottales</taxon>
        <taxon>Liparidae</taxon>
        <taxon>Liparis</taxon>
    </lineage>
</organism>
<dbReference type="AlphaFoldDB" id="A0A4Z2F723"/>
<evidence type="ECO:0000313" key="1">
    <source>
        <dbReference type="EMBL" id="TNN36591.1"/>
    </source>
</evidence>
<proteinExistence type="predicted"/>
<protein>
    <submittedName>
        <fullName evidence="1">Uncharacterized protein</fullName>
    </submittedName>
</protein>